<protein>
    <submittedName>
        <fullName evidence="1">Uncharacterized protein</fullName>
    </submittedName>
</protein>
<evidence type="ECO:0000313" key="2">
    <source>
        <dbReference type="Proteomes" id="UP001549921"/>
    </source>
</evidence>
<gene>
    <name evidence="1" type="ORF">ABMA28_010528</name>
</gene>
<proteinExistence type="predicted"/>
<accession>A0ABD0SAP6</accession>
<reference evidence="1 2" key="1">
    <citation type="submission" date="2024-06" db="EMBL/GenBank/DDBJ databases">
        <title>A chromosome-level genome assembly of beet webworm, Loxostege sticticalis.</title>
        <authorList>
            <person name="Zhang Y."/>
        </authorList>
    </citation>
    <scope>NUCLEOTIDE SEQUENCE [LARGE SCALE GENOMIC DNA]</scope>
    <source>
        <strain evidence="1">AQ028</strain>
        <tissue evidence="1">Male pupae</tissue>
    </source>
</reference>
<dbReference type="EMBL" id="JBEDNZ010000026">
    <property type="protein sequence ID" value="KAL0810383.1"/>
    <property type="molecule type" value="Genomic_DNA"/>
</dbReference>
<sequence length="189" mass="22490">MVTLLNYVTAAPKLSDGESVLAIFLFHNKKNDEPILSSKTLDYKNEPNLNILRSKNTERYKKREKKAQDDELAHNKALQEKIKVKLLKQQQAKKRKEINEFMETNMLSTNYLYSEMKRIKETNRVKGVLRHMVEWLEQRGHEKEMRGVIECYRKLRIRYQQTHVDIWKHKTNNLVINYLKDPGNDGFAN</sequence>
<organism evidence="1 2">
    <name type="scientific">Loxostege sticticalis</name>
    <name type="common">Beet webworm moth</name>
    <dbReference type="NCBI Taxonomy" id="481309"/>
    <lineage>
        <taxon>Eukaryota</taxon>
        <taxon>Metazoa</taxon>
        <taxon>Ecdysozoa</taxon>
        <taxon>Arthropoda</taxon>
        <taxon>Hexapoda</taxon>
        <taxon>Insecta</taxon>
        <taxon>Pterygota</taxon>
        <taxon>Neoptera</taxon>
        <taxon>Endopterygota</taxon>
        <taxon>Lepidoptera</taxon>
        <taxon>Glossata</taxon>
        <taxon>Ditrysia</taxon>
        <taxon>Pyraloidea</taxon>
        <taxon>Crambidae</taxon>
        <taxon>Pyraustinae</taxon>
        <taxon>Loxostege</taxon>
    </lineage>
</organism>
<name>A0ABD0SAP6_LOXSC</name>
<dbReference type="Proteomes" id="UP001549921">
    <property type="component" value="Unassembled WGS sequence"/>
</dbReference>
<comment type="caution">
    <text evidence="1">The sequence shown here is derived from an EMBL/GenBank/DDBJ whole genome shotgun (WGS) entry which is preliminary data.</text>
</comment>
<evidence type="ECO:0000313" key="1">
    <source>
        <dbReference type="EMBL" id="KAL0810383.1"/>
    </source>
</evidence>
<dbReference type="AlphaFoldDB" id="A0ABD0SAP6"/>